<dbReference type="GO" id="GO:0016740">
    <property type="term" value="F:transferase activity"/>
    <property type="evidence" value="ECO:0007669"/>
    <property type="project" value="UniProtKB-KW"/>
</dbReference>
<keyword evidence="1" id="KW-0067">ATP-binding</keyword>
<keyword evidence="3" id="KW-1185">Reference proteome</keyword>
<keyword evidence="1" id="KW-0648">Protein biosynthesis</keyword>
<evidence type="ECO:0000313" key="3">
    <source>
        <dbReference type="Proteomes" id="UP000324194"/>
    </source>
</evidence>
<dbReference type="SUPFAM" id="SSF141000">
    <property type="entry name" value="Glu-tRNAGln amidotransferase C subunit"/>
    <property type="match status" value="1"/>
</dbReference>
<keyword evidence="1" id="KW-0547">Nucleotide-binding</keyword>
<keyword evidence="2" id="KW-0808">Transferase</keyword>
<dbReference type="AlphaFoldDB" id="A0A5E4PIE5"/>
<dbReference type="NCBIfam" id="TIGR00135">
    <property type="entry name" value="gatC"/>
    <property type="match status" value="1"/>
</dbReference>
<dbReference type="GO" id="GO:0070681">
    <property type="term" value="P:glutaminyl-tRNAGln biosynthesis via transamidation"/>
    <property type="evidence" value="ECO:0007669"/>
    <property type="project" value="TreeGrafter"/>
</dbReference>
<dbReference type="EMBL" id="LR699119">
    <property type="protein sequence ID" value="VVC76207.1"/>
    <property type="molecule type" value="Genomic_DNA"/>
</dbReference>
<dbReference type="InterPro" id="IPR036113">
    <property type="entry name" value="Asp/Glu-ADT_sf_sub_c"/>
</dbReference>
<name>A0A5E4PIE5_9COXI</name>
<comment type="catalytic activity">
    <reaction evidence="1">
        <text>L-aspartyl-tRNA(Asn) + L-glutamine + ATP + H2O = L-asparaginyl-tRNA(Asn) + L-glutamate + ADP + phosphate + 2 H(+)</text>
        <dbReference type="Rhea" id="RHEA:14513"/>
        <dbReference type="Rhea" id="RHEA-COMP:9674"/>
        <dbReference type="Rhea" id="RHEA-COMP:9677"/>
        <dbReference type="ChEBI" id="CHEBI:15377"/>
        <dbReference type="ChEBI" id="CHEBI:15378"/>
        <dbReference type="ChEBI" id="CHEBI:29985"/>
        <dbReference type="ChEBI" id="CHEBI:30616"/>
        <dbReference type="ChEBI" id="CHEBI:43474"/>
        <dbReference type="ChEBI" id="CHEBI:58359"/>
        <dbReference type="ChEBI" id="CHEBI:78515"/>
        <dbReference type="ChEBI" id="CHEBI:78516"/>
        <dbReference type="ChEBI" id="CHEBI:456216"/>
    </reaction>
</comment>
<comment type="similarity">
    <text evidence="1">Belongs to the GatC family.</text>
</comment>
<dbReference type="Gene3D" id="1.10.20.60">
    <property type="entry name" value="Glu-tRNAGln amidotransferase C subunit, N-terminal domain"/>
    <property type="match status" value="1"/>
</dbReference>
<evidence type="ECO:0000256" key="1">
    <source>
        <dbReference type="HAMAP-Rule" id="MF_00122"/>
    </source>
</evidence>
<comment type="function">
    <text evidence="1">Allows the formation of correctly charged Asn-tRNA(Asn) or Gln-tRNA(Gln) through the transamidation of misacylated Asp-tRNA(Asn) or Glu-tRNA(Gln) in organisms which lack either or both of asparaginyl-tRNA or glutaminyl-tRNA synthetases. The reaction takes place in the presence of glutamine and ATP through an activated phospho-Asp-tRNA(Asn) or phospho-Glu-tRNA(Gln).</text>
</comment>
<comment type="catalytic activity">
    <reaction evidence="1">
        <text>L-glutamyl-tRNA(Gln) + L-glutamine + ATP + H2O = L-glutaminyl-tRNA(Gln) + L-glutamate + ADP + phosphate + H(+)</text>
        <dbReference type="Rhea" id="RHEA:17521"/>
        <dbReference type="Rhea" id="RHEA-COMP:9681"/>
        <dbReference type="Rhea" id="RHEA-COMP:9684"/>
        <dbReference type="ChEBI" id="CHEBI:15377"/>
        <dbReference type="ChEBI" id="CHEBI:15378"/>
        <dbReference type="ChEBI" id="CHEBI:29985"/>
        <dbReference type="ChEBI" id="CHEBI:30616"/>
        <dbReference type="ChEBI" id="CHEBI:43474"/>
        <dbReference type="ChEBI" id="CHEBI:58359"/>
        <dbReference type="ChEBI" id="CHEBI:78520"/>
        <dbReference type="ChEBI" id="CHEBI:78521"/>
        <dbReference type="ChEBI" id="CHEBI:456216"/>
    </reaction>
</comment>
<dbReference type="Pfam" id="PF02686">
    <property type="entry name" value="GatC"/>
    <property type="match status" value="1"/>
</dbReference>
<dbReference type="InterPro" id="IPR003837">
    <property type="entry name" value="GatC"/>
</dbReference>
<keyword evidence="1" id="KW-0436">Ligase</keyword>
<dbReference type="GO" id="GO:0050567">
    <property type="term" value="F:glutaminyl-tRNA synthase (glutamine-hydrolyzing) activity"/>
    <property type="evidence" value="ECO:0007669"/>
    <property type="project" value="UniProtKB-UniRule"/>
</dbReference>
<sequence>MSLTPEEVKKIAHLARLNLSDNDIDLYTPQLSSILHFIEQLNQADTSRVDPLAHPLDLSQRLRPDAVTEINLRDKYQRIAPQVEAGLYLVPKVIEEA</sequence>
<dbReference type="EC" id="6.3.5.-" evidence="1"/>
<organism evidence="2 3">
    <name type="scientific">Aquicella siphonis</name>
    <dbReference type="NCBI Taxonomy" id="254247"/>
    <lineage>
        <taxon>Bacteria</taxon>
        <taxon>Pseudomonadati</taxon>
        <taxon>Pseudomonadota</taxon>
        <taxon>Gammaproteobacteria</taxon>
        <taxon>Legionellales</taxon>
        <taxon>Coxiellaceae</taxon>
        <taxon>Aquicella</taxon>
    </lineage>
</organism>
<reference evidence="2 3" key="1">
    <citation type="submission" date="2019-08" db="EMBL/GenBank/DDBJ databases">
        <authorList>
            <person name="Guy L."/>
        </authorList>
    </citation>
    <scope>NUCLEOTIDE SEQUENCE [LARGE SCALE GENOMIC DNA]</scope>
    <source>
        <strain evidence="2 3">SGT-108</strain>
    </source>
</reference>
<dbReference type="KEGG" id="asip:AQUSIP_15130"/>
<gene>
    <name evidence="1 2" type="primary">gatC</name>
    <name evidence="2" type="ORF">AQUSIP_15130</name>
</gene>
<dbReference type="HAMAP" id="MF_00122">
    <property type="entry name" value="GatC"/>
    <property type="match status" value="1"/>
</dbReference>
<dbReference type="OrthoDB" id="9794326at2"/>
<dbReference type="RefSeq" id="WP_148339440.1">
    <property type="nucleotide sequence ID" value="NZ_LR699119.1"/>
</dbReference>
<dbReference type="GO" id="GO:0006412">
    <property type="term" value="P:translation"/>
    <property type="evidence" value="ECO:0007669"/>
    <property type="project" value="UniProtKB-UniRule"/>
</dbReference>
<comment type="subunit">
    <text evidence="1">Heterotrimer of A, B and C subunits.</text>
</comment>
<protein>
    <recommendedName>
        <fullName evidence="1">Aspartyl/glutamyl-tRNA(Asn/Gln) amidotransferase subunit C</fullName>
        <shortName evidence="1">Asp/Glu-ADT subunit C</shortName>
        <ecNumber evidence="1">6.3.5.-</ecNumber>
    </recommendedName>
</protein>
<dbReference type="PANTHER" id="PTHR15004">
    <property type="entry name" value="GLUTAMYL-TRNA(GLN) AMIDOTRANSFERASE SUBUNIT C, MITOCHONDRIAL"/>
    <property type="match status" value="1"/>
</dbReference>
<dbReference type="GO" id="GO:0005524">
    <property type="term" value="F:ATP binding"/>
    <property type="evidence" value="ECO:0007669"/>
    <property type="project" value="UniProtKB-KW"/>
</dbReference>
<proteinExistence type="inferred from homology"/>
<dbReference type="GO" id="GO:0050566">
    <property type="term" value="F:asparaginyl-tRNA synthase (glutamine-hydrolyzing) activity"/>
    <property type="evidence" value="ECO:0007669"/>
    <property type="project" value="RHEA"/>
</dbReference>
<evidence type="ECO:0000313" key="2">
    <source>
        <dbReference type="EMBL" id="VVC76207.1"/>
    </source>
</evidence>
<dbReference type="PANTHER" id="PTHR15004:SF0">
    <property type="entry name" value="GLUTAMYL-TRNA(GLN) AMIDOTRANSFERASE SUBUNIT C, MITOCHONDRIAL"/>
    <property type="match status" value="1"/>
</dbReference>
<accession>A0A5E4PIE5</accession>
<dbReference type="GO" id="GO:0006450">
    <property type="term" value="P:regulation of translational fidelity"/>
    <property type="evidence" value="ECO:0007669"/>
    <property type="project" value="InterPro"/>
</dbReference>
<dbReference type="Proteomes" id="UP000324194">
    <property type="component" value="Chromosome 1"/>
</dbReference>